<feature type="compositionally biased region" description="Polar residues" evidence="1">
    <location>
        <begin position="268"/>
        <end position="281"/>
    </location>
</feature>
<dbReference type="Proteomes" id="UP001152797">
    <property type="component" value="Unassembled WGS sequence"/>
</dbReference>
<evidence type="ECO:0000313" key="3">
    <source>
        <dbReference type="EMBL" id="CAL4765014.1"/>
    </source>
</evidence>
<dbReference type="AlphaFoldDB" id="A0A9P1BQI6"/>
<feature type="compositionally biased region" description="Low complexity" evidence="1">
    <location>
        <begin position="177"/>
        <end position="188"/>
    </location>
</feature>
<sequence length="281" mass="30390">MRSLADHAPAAADATGDFLAAQFVARRLPPRPTVLPSPPSHRKLALRWVDPTAVRVVVESRPGQEAEIQIYHTMENVASSHMHPDLEPQPACIVLEGMEYLPALQALNRANGAWVLASSLGSADLVEGLLEHGLLEIGDADLCEVKKVSTLQIIGVNGVNAVSGKPSKKLKGKASKASKASKAGSSDSLFGRSAHRSLNKWIQMGGLRGIHGSYSTGSSGRRRFQLRCCCCWDKDEDSMSDWSDSDSDSSYESVEDLPWSPGSRRLPTYSTPKPSTLDTER</sequence>
<feature type="compositionally biased region" description="Acidic residues" evidence="1">
    <location>
        <begin position="237"/>
        <end position="255"/>
    </location>
</feature>
<dbReference type="OrthoDB" id="437686at2759"/>
<feature type="region of interest" description="Disordered" evidence="1">
    <location>
        <begin position="165"/>
        <end position="188"/>
    </location>
</feature>
<feature type="compositionally biased region" description="Basic residues" evidence="1">
    <location>
        <begin position="166"/>
        <end position="176"/>
    </location>
</feature>
<evidence type="ECO:0000256" key="1">
    <source>
        <dbReference type="SAM" id="MobiDB-lite"/>
    </source>
</evidence>
<reference evidence="3 4" key="2">
    <citation type="submission" date="2024-05" db="EMBL/GenBank/DDBJ databases">
        <authorList>
            <person name="Chen Y."/>
            <person name="Shah S."/>
            <person name="Dougan E. K."/>
            <person name="Thang M."/>
            <person name="Chan C."/>
        </authorList>
    </citation>
    <scope>NUCLEOTIDE SEQUENCE [LARGE SCALE GENOMIC DNA]</scope>
</reference>
<proteinExistence type="predicted"/>
<protein>
    <submittedName>
        <fullName evidence="3">Bifunctional lysine-specific demethylase and histidyl-hydroxylase NO66</fullName>
    </submittedName>
</protein>
<dbReference type="EMBL" id="CAMXCT010000360">
    <property type="protein sequence ID" value="CAI3977702.1"/>
    <property type="molecule type" value="Genomic_DNA"/>
</dbReference>
<dbReference type="EMBL" id="CAMXCT030000360">
    <property type="protein sequence ID" value="CAL4765014.1"/>
    <property type="molecule type" value="Genomic_DNA"/>
</dbReference>
<name>A0A9P1BQI6_9DINO</name>
<dbReference type="Gene3D" id="3.90.930.40">
    <property type="match status" value="1"/>
</dbReference>
<feature type="region of interest" description="Disordered" evidence="1">
    <location>
        <begin position="237"/>
        <end position="281"/>
    </location>
</feature>
<comment type="caution">
    <text evidence="2">The sequence shown here is derived from an EMBL/GenBank/DDBJ whole genome shotgun (WGS) entry which is preliminary data.</text>
</comment>
<gene>
    <name evidence="2" type="ORF">C1SCF055_LOCUS5822</name>
</gene>
<evidence type="ECO:0000313" key="2">
    <source>
        <dbReference type="EMBL" id="CAI3977702.1"/>
    </source>
</evidence>
<organism evidence="2">
    <name type="scientific">Cladocopium goreaui</name>
    <dbReference type="NCBI Taxonomy" id="2562237"/>
    <lineage>
        <taxon>Eukaryota</taxon>
        <taxon>Sar</taxon>
        <taxon>Alveolata</taxon>
        <taxon>Dinophyceae</taxon>
        <taxon>Suessiales</taxon>
        <taxon>Symbiodiniaceae</taxon>
        <taxon>Cladocopium</taxon>
    </lineage>
</organism>
<keyword evidence="4" id="KW-1185">Reference proteome</keyword>
<accession>A0A9P1BQI6</accession>
<evidence type="ECO:0000313" key="4">
    <source>
        <dbReference type="Proteomes" id="UP001152797"/>
    </source>
</evidence>
<reference evidence="2" key="1">
    <citation type="submission" date="2022-10" db="EMBL/GenBank/DDBJ databases">
        <authorList>
            <person name="Chen Y."/>
            <person name="Dougan E. K."/>
            <person name="Chan C."/>
            <person name="Rhodes N."/>
            <person name="Thang M."/>
        </authorList>
    </citation>
    <scope>NUCLEOTIDE SEQUENCE</scope>
</reference>
<dbReference type="EMBL" id="CAMXCT020000360">
    <property type="protein sequence ID" value="CAL1131077.1"/>
    <property type="molecule type" value="Genomic_DNA"/>
</dbReference>